<dbReference type="PANTHER" id="PTHR12956">
    <property type="entry name" value="ALKALINE CERAMIDASE-RELATED"/>
    <property type="match status" value="1"/>
</dbReference>
<keyword evidence="6" id="KW-1185">Reference proteome</keyword>
<evidence type="ECO:0000313" key="6">
    <source>
        <dbReference type="Proteomes" id="UP000515151"/>
    </source>
</evidence>
<keyword evidence="2" id="KW-0472">Membrane</keyword>
<feature type="region of interest" description="Disordered" evidence="1">
    <location>
        <begin position="412"/>
        <end position="431"/>
    </location>
</feature>
<accession>A0A218WM29</accession>
<reference evidence="7" key="4">
    <citation type="submission" date="2025-04" db="UniProtKB">
        <authorList>
            <consortium name="RefSeq"/>
        </authorList>
    </citation>
    <scope>IDENTIFICATION</scope>
    <source>
        <tissue evidence="7">Leaf</tissue>
    </source>
</reference>
<evidence type="ECO:0000256" key="1">
    <source>
        <dbReference type="SAM" id="MobiDB-lite"/>
    </source>
</evidence>
<feature type="transmembrane region" description="Helical" evidence="2">
    <location>
        <begin position="16"/>
        <end position="36"/>
    </location>
</feature>
<protein>
    <submittedName>
        <fullName evidence="7">Uncharacterized protein LOC116205461</fullName>
    </submittedName>
</protein>
<sequence>MGKATLTKPLIFQSKLLCFSLLYLFTTLFLALYTSLSPSSKCLFRSSPFDPIQTPLFSYPSSYGQHKYALPTHRASCSSPVFFSDYAAVLKEINGLCQNSSSASASGLRYVQQGKKADSFGGNLGTRERISYFDHENREGIDVPCGFFKEFPISESDKMAMEKCDGVVVVSAIFNNHDKVRQPRGLGSQTLATTCFFMFVDNVTLDDLYRHRLIQAQSQELGIGAWRIVRVLSDRLYENPAMDGEIPKYLVHRLFPSSKFSIWIDAKLQLVVDPLLLIHALLVSEGADMAISKHPLFVHTMEEAMATARWKKWRDVESLRDQMETYCENGLQPWSPKKLPYPSDVPDSALIIRRHGLRSNLFSCLVFNELEAFNPRDQLAFAFVRDSMRPQLRINMFDVEVFEQITVEHRHNLKRGKGGPTSTTSKSVSNKVMKRASSPNSCLYVNGSRWGRCEKYLLQMWG</sequence>
<dbReference type="GeneID" id="116205461"/>
<evidence type="ECO:0000313" key="5">
    <source>
        <dbReference type="Proteomes" id="UP000197138"/>
    </source>
</evidence>
<dbReference type="Proteomes" id="UP000515151">
    <property type="component" value="Chromosome 4"/>
</dbReference>
<reference evidence="4" key="2">
    <citation type="submission" date="2017-06" db="EMBL/GenBank/DDBJ databases">
        <title>The pomegranate genome and the genomics of punicalagin biosynthesis.</title>
        <authorList>
            <person name="Xu C."/>
        </authorList>
    </citation>
    <scope>NUCLEOTIDE SEQUENCE [LARGE SCALE GENOMIC DNA]</scope>
    <source>
        <tissue evidence="4">Fresh leaf</tissue>
    </source>
</reference>
<reference evidence="6" key="3">
    <citation type="journal article" date="2020" name="Plant Biotechnol. J.">
        <title>The pomegranate (Punica granatum L.) draft genome dissects genetic divergence between soft- and hard-seeded cultivars.</title>
        <authorList>
            <person name="Luo X."/>
            <person name="Li H."/>
            <person name="Wu Z."/>
            <person name="Yao W."/>
            <person name="Zhao P."/>
            <person name="Cao D."/>
            <person name="Yu H."/>
            <person name="Li K."/>
            <person name="Poudel K."/>
            <person name="Zhao D."/>
            <person name="Zhang F."/>
            <person name="Xia X."/>
            <person name="Chen L."/>
            <person name="Wang Q."/>
            <person name="Jing D."/>
            <person name="Cao S."/>
        </authorList>
    </citation>
    <scope>NUCLEOTIDE SEQUENCE [LARGE SCALE GENOMIC DNA]</scope>
</reference>
<dbReference type="AlphaFoldDB" id="A0A218WM29"/>
<dbReference type="Pfam" id="PF04765">
    <property type="entry name" value="TOD1_MUCI70"/>
    <property type="match status" value="1"/>
</dbReference>
<proteinExistence type="predicted"/>
<feature type="compositionally biased region" description="Low complexity" evidence="1">
    <location>
        <begin position="421"/>
        <end position="431"/>
    </location>
</feature>
<keyword evidence="2" id="KW-1133">Transmembrane helix</keyword>
<feature type="domain" description="TOD1/MUCI70 glycosyltransferase-like" evidence="3">
    <location>
        <begin position="113"/>
        <end position="411"/>
    </location>
</feature>
<dbReference type="RefSeq" id="XP_031393938.1">
    <property type="nucleotide sequence ID" value="XM_031538078.1"/>
</dbReference>
<name>A0A218WM29_PUNGR</name>
<dbReference type="Proteomes" id="UP000197138">
    <property type="component" value="Unassembled WGS sequence"/>
</dbReference>
<reference evidence="5" key="1">
    <citation type="journal article" date="2017" name="Plant J.">
        <title>The pomegranate (Punica granatum L.) genome and the genomics of punicalagin biosynthesis.</title>
        <authorList>
            <person name="Qin G."/>
            <person name="Xu C."/>
            <person name="Ming R."/>
            <person name="Tang H."/>
            <person name="Guyot R."/>
            <person name="Kramer E.M."/>
            <person name="Hu Y."/>
            <person name="Yi X."/>
            <person name="Qi Y."/>
            <person name="Xu X."/>
            <person name="Gao Z."/>
            <person name="Pan H."/>
            <person name="Jian J."/>
            <person name="Tian Y."/>
            <person name="Yue Z."/>
            <person name="Xu Y."/>
        </authorList>
    </citation>
    <scope>NUCLEOTIDE SEQUENCE [LARGE SCALE GENOMIC DNA]</scope>
    <source>
        <strain evidence="5">cv. Dabenzi</strain>
    </source>
</reference>
<evidence type="ECO:0000256" key="2">
    <source>
        <dbReference type="SAM" id="Phobius"/>
    </source>
</evidence>
<dbReference type="InterPro" id="IPR048354">
    <property type="entry name" value="TOD1_MUCI70_glycTrfase_dom"/>
</dbReference>
<evidence type="ECO:0000259" key="3">
    <source>
        <dbReference type="Pfam" id="PF04765"/>
    </source>
</evidence>
<keyword evidence="2" id="KW-0812">Transmembrane</keyword>
<dbReference type="EMBL" id="MTKT01003953">
    <property type="protein sequence ID" value="OWM73072.1"/>
    <property type="molecule type" value="Genomic_DNA"/>
</dbReference>
<evidence type="ECO:0000313" key="7">
    <source>
        <dbReference type="RefSeq" id="XP_031393938.1"/>
    </source>
</evidence>
<dbReference type="PANTHER" id="PTHR12956:SF13">
    <property type="entry name" value="ALKALINE CERAMIDASE TOD1"/>
    <property type="match status" value="1"/>
</dbReference>
<organism evidence="4 5">
    <name type="scientific">Punica granatum</name>
    <name type="common">Pomegranate</name>
    <dbReference type="NCBI Taxonomy" id="22663"/>
    <lineage>
        <taxon>Eukaryota</taxon>
        <taxon>Viridiplantae</taxon>
        <taxon>Streptophyta</taxon>
        <taxon>Embryophyta</taxon>
        <taxon>Tracheophyta</taxon>
        <taxon>Spermatophyta</taxon>
        <taxon>Magnoliopsida</taxon>
        <taxon>eudicotyledons</taxon>
        <taxon>Gunneridae</taxon>
        <taxon>Pentapetalae</taxon>
        <taxon>rosids</taxon>
        <taxon>malvids</taxon>
        <taxon>Myrtales</taxon>
        <taxon>Lythraceae</taxon>
        <taxon>Punica</taxon>
    </lineage>
</organism>
<evidence type="ECO:0000313" key="4">
    <source>
        <dbReference type="EMBL" id="OWM73072.1"/>
    </source>
</evidence>
<gene>
    <name evidence="7" type="primary">LOC116205461</name>
    <name evidence="4" type="ORF">CDL15_Pgr001186</name>
</gene>
<dbReference type="InterPro" id="IPR006852">
    <property type="entry name" value="TOD1_MUCI70"/>
</dbReference>
<dbReference type="OrthoDB" id="1905162at2759"/>